<feature type="region of interest" description="Disordered" evidence="1">
    <location>
        <begin position="1"/>
        <end position="230"/>
    </location>
</feature>
<feature type="compositionally biased region" description="Polar residues" evidence="1">
    <location>
        <begin position="22"/>
        <end position="35"/>
    </location>
</feature>
<protein>
    <submittedName>
        <fullName evidence="2">Uncharacterized protein</fullName>
    </submittedName>
</protein>
<name>A0A4Z2H5E7_9TELE</name>
<evidence type="ECO:0000313" key="3">
    <source>
        <dbReference type="Proteomes" id="UP000314294"/>
    </source>
</evidence>
<reference evidence="2 3" key="1">
    <citation type="submission" date="2019-03" db="EMBL/GenBank/DDBJ databases">
        <title>First draft genome of Liparis tanakae, snailfish: a comprehensive survey of snailfish specific genes.</title>
        <authorList>
            <person name="Kim W."/>
            <person name="Song I."/>
            <person name="Jeong J.-H."/>
            <person name="Kim D."/>
            <person name="Kim S."/>
            <person name="Ryu S."/>
            <person name="Song J.Y."/>
            <person name="Lee S.K."/>
        </authorList>
    </citation>
    <scope>NUCLEOTIDE SEQUENCE [LARGE SCALE GENOMIC DNA]</scope>
    <source>
        <tissue evidence="2">Muscle</tissue>
    </source>
</reference>
<gene>
    <name evidence="2" type="ORF">EYF80_028777</name>
</gene>
<sequence length="230" mass="24391">MTDRFRALGLGRPASPEPKHSGSPTVWTAQKNAVKSSGGGGGGLRPAERTRVGGEDDTEGRSGSSSQEAGGSCPSAATHTAEVSFKRTACLRSSRSSHSVTLRNRQPRSEWGLLLPWPNAAGLLGHESPAEPHKRSHIRARATEVSIQPQWAANAKAQADEALPSSAPQARPEVSSPSHIASLRSFSTSEDLQETGSSGLPERSAKGRLRTLRPPLESHSQLNQILVPHI</sequence>
<feature type="compositionally biased region" description="Polar residues" evidence="1">
    <location>
        <begin position="91"/>
        <end position="104"/>
    </location>
</feature>
<dbReference type="Proteomes" id="UP000314294">
    <property type="component" value="Unassembled WGS sequence"/>
</dbReference>
<accession>A0A4Z2H5E7</accession>
<evidence type="ECO:0000313" key="2">
    <source>
        <dbReference type="EMBL" id="TNN60999.1"/>
    </source>
</evidence>
<feature type="compositionally biased region" description="Polar residues" evidence="1">
    <location>
        <begin position="175"/>
        <end position="198"/>
    </location>
</feature>
<dbReference type="AlphaFoldDB" id="A0A4Z2H5E7"/>
<organism evidence="2 3">
    <name type="scientific">Liparis tanakae</name>
    <name type="common">Tanaka's snailfish</name>
    <dbReference type="NCBI Taxonomy" id="230148"/>
    <lineage>
        <taxon>Eukaryota</taxon>
        <taxon>Metazoa</taxon>
        <taxon>Chordata</taxon>
        <taxon>Craniata</taxon>
        <taxon>Vertebrata</taxon>
        <taxon>Euteleostomi</taxon>
        <taxon>Actinopterygii</taxon>
        <taxon>Neopterygii</taxon>
        <taxon>Teleostei</taxon>
        <taxon>Neoteleostei</taxon>
        <taxon>Acanthomorphata</taxon>
        <taxon>Eupercaria</taxon>
        <taxon>Perciformes</taxon>
        <taxon>Cottioidei</taxon>
        <taxon>Cottales</taxon>
        <taxon>Liparidae</taxon>
        <taxon>Liparis</taxon>
    </lineage>
</organism>
<comment type="caution">
    <text evidence="2">The sequence shown here is derived from an EMBL/GenBank/DDBJ whole genome shotgun (WGS) entry which is preliminary data.</text>
</comment>
<evidence type="ECO:0000256" key="1">
    <source>
        <dbReference type="SAM" id="MobiDB-lite"/>
    </source>
</evidence>
<keyword evidence="3" id="KW-1185">Reference proteome</keyword>
<dbReference type="EMBL" id="SRLO01000323">
    <property type="protein sequence ID" value="TNN60999.1"/>
    <property type="molecule type" value="Genomic_DNA"/>
</dbReference>
<proteinExistence type="predicted"/>